<dbReference type="Pfam" id="PF17095">
    <property type="entry name" value="CAMSAP_CC1"/>
    <property type="match status" value="1"/>
</dbReference>
<feature type="region of interest" description="Disordered" evidence="7">
    <location>
        <begin position="891"/>
        <end position="970"/>
    </location>
</feature>
<feature type="region of interest" description="Disordered" evidence="7">
    <location>
        <begin position="1421"/>
        <end position="1551"/>
    </location>
</feature>
<dbReference type="InterPro" id="IPR001715">
    <property type="entry name" value="CH_dom"/>
</dbReference>
<dbReference type="PROSITE" id="PS51508">
    <property type="entry name" value="CKK"/>
    <property type="match status" value="1"/>
</dbReference>
<dbReference type="InterPro" id="IPR058042">
    <property type="entry name" value="CAMSAP_N"/>
</dbReference>
<comment type="subcellular location">
    <subcellularLocation>
        <location evidence="1">Cytoplasm</location>
        <location evidence="1">Cytoskeleton</location>
    </subcellularLocation>
</comment>
<feature type="compositionally biased region" description="Basic and acidic residues" evidence="7">
    <location>
        <begin position="1167"/>
        <end position="1181"/>
    </location>
</feature>
<evidence type="ECO:0000256" key="3">
    <source>
        <dbReference type="ARBA" id="ARBA00022701"/>
    </source>
</evidence>
<dbReference type="GO" id="GO:0031175">
    <property type="term" value="P:neuron projection development"/>
    <property type="evidence" value="ECO:0007669"/>
    <property type="project" value="InterPro"/>
</dbReference>
<dbReference type="GO" id="GO:0030507">
    <property type="term" value="F:spectrin binding"/>
    <property type="evidence" value="ECO:0007669"/>
    <property type="project" value="InterPro"/>
</dbReference>
<dbReference type="GO" id="GO:0005516">
    <property type="term" value="F:calmodulin binding"/>
    <property type="evidence" value="ECO:0007669"/>
    <property type="project" value="InterPro"/>
</dbReference>
<evidence type="ECO:0000256" key="7">
    <source>
        <dbReference type="SAM" id="MobiDB-lite"/>
    </source>
</evidence>
<evidence type="ECO:0000256" key="5">
    <source>
        <dbReference type="ARBA" id="ARBA00023212"/>
    </source>
</evidence>
<dbReference type="Proteomes" id="UP001231518">
    <property type="component" value="Chromosome 10"/>
</dbReference>
<feature type="region of interest" description="Disordered" evidence="7">
    <location>
        <begin position="1108"/>
        <end position="1254"/>
    </location>
</feature>
<evidence type="ECO:0000256" key="1">
    <source>
        <dbReference type="ARBA" id="ARBA00004245"/>
    </source>
</evidence>
<dbReference type="SUPFAM" id="SSF47576">
    <property type="entry name" value="Calponin-homology domain, CH-domain"/>
    <property type="match status" value="1"/>
</dbReference>
<dbReference type="EMBL" id="JARGEI010000009">
    <property type="protein sequence ID" value="KAJ8726642.1"/>
    <property type="molecule type" value="Genomic_DNA"/>
</dbReference>
<feature type="region of interest" description="Disordered" evidence="7">
    <location>
        <begin position="786"/>
        <end position="859"/>
    </location>
</feature>
<feature type="compositionally biased region" description="Low complexity" evidence="7">
    <location>
        <begin position="607"/>
        <end position="623"/>
    </location>
</feature>
<feature type="region of interest" description="Disordered" evidence="7">
    <location>
        <begin position="582"/>
        <end position="644"/>
    </location>
</feature>
<dbReference type="InterPro" id="IPR038209">
    <property type="entry name" value="CKK_dom_sf"/>
</dbReference>
<evidence type="ECO:0008006" key="12">
    <source>
        <dbReference type="Google" id="ProtNLM"/>
    </source>
</evidence>
<keyword evidence="2" id="KW-0963">Cytoplasm</keyword>
<feature type="region of interest" description="Disordered" evidence="7">
    <location>
        <begin position="499"/>
        <end position="533"/>
    </location>
</feature>
<feature type="region of interest" description="Disordered" evidence="7">
    <location>
        <begin position="1018"/>
        <end position="1086"/>
    </location>
</feature>
<dbReference type="InterPro" id="IPR014797">
    <property type="entry name" value="CKK_CAMSAP"/>
</dbReference>
<comment type="domain">
    <text evidence="6">The CKK domain binds microtubules.</text>
</comment>
<dbReference type="Pfam" id="PF11971">
    <property type="entry name" value="CAMSAP_CH"/>
    <property type="match status" value="1"/>
</dbReference>
<feature type="region of interest" description="Disordered" evidence="7">
    <location>
        <begin position="1324"/>
        <end position="1403"/>
    </location>
</feature>
<keyword evidence="5" id="KW-0206">Cytoskeleton</keyword>
<feature type="compositionally biased region" description="Polar residues" evidence="7">
    <location>
        <begin position="1457"/>
        <end position="1484"/>
    </location>
</feature>
<evidence type="ECO:0000259" key="9">
    <source>
        <dbReference type="PROSITE" id="PS51508"/>
    </source>
</evidence>
<dbReference type="InterPro" id="IPR036872">
    <property type="entry name" value="CH_dom_sf"/>
</dbReference>
<dbReference type="InterPro" id="IPR022613">
    <property type="entry name" value="CH_CAMSAP_2"/>
</dbReference>
<protein>
    <recommendedName>
        <fullName evidence="12">Patronin</fullName>
    </recommendedName>
</protein>
<dbReference type="PROSITE" id="PS50021">
    <property type="entry name" value="CH"/>
    <property type="match status" value="1"/>
</dbReference>
<dbReference type="InterPro" id="IPR031372">
    <property type="entry name" value="CAMSAP_CC1"/>
</dbReference>
<comment type="caution">
    <text evidence="10">The sequence shown here is derived from an EMBL/GenBank/DDBJ whole genome shotgun (WGS) entry which is preliminary data.</text>
</comment>
<organism evidence="10 11">
    <name type="scientific">Mythimna separata</name>
    <name type="common">Oriental armyworm</name>
    <name type="synonym">Pseudaletia separata</name>
    <dbReference type="NCBI Taxonomy" id="271217"/>
    <lineage>
        <taxon>Eukaryota</taxon>
        <taxon>Metazoa</taxon>
        <taxon>Ecdysozoa</taxon>
        <taxon>Arthropoda</taxon>
        <taxon>Hexapoda</taxon>
        <taxon>Insecta</taxon>
        <taxon>Pterygota</taxon>
        <taxon>Neoptera</taxon>
        <taxon>Endopterygota</taxon>
        <taxon>Lepidoptera</taxon>
        <taxon>Glossata</taxon>
        <taxon>Ditrysia</taxon>
        <taxon>Noctuoidea</taxon>
        <taxon>Noctuidae</taxon>
        <taxon>Noctuinae</taxon>
        <taxon>Hadenini</taxon>
        <taxon>Mythimna</taxon>
    </lineage>
</organism>
<feature type="compositionally biased region" description="Low complexity" evidence="7">
    <location>
        <begin position="1507"/>
        <end position="1521"/>
    </location>
</feature>
<comment type="similarity">
    <text evidence="6">Belongs to the CAMSAP1 family.</text>
</comment>
<feature type="compositionally biased region" description="Basic and acidic residues" evidence="7">
    <location>
        <begin position="366"/>
        <end position="380"/>
    </location>
</feature>
<feature type="domain" description="CKK" evidence="9">
    <location>
        <begin position="1547"/>
        <end position="1681"/>
    </location>
</feature>
<feature type="region of interest" description="Disordered" evidence="7">
    <location>
        <begin position="1"/>
        <end position="20"/>
    </location>
</feature>
<accession>A0AAD8DWP5</accession>
<dbReference type="Gene3D" id="3.10.20.360">
    <property type="entry name" value="CKK domain"/>
    <property type="match status" value="1"/>
</dbReference>
<keyword evidence="4" id="KW-0175">Coiled coil</keyword>
<evidence type="ECO:0000256" key="6">
    <source>
        <dbReference type="PROSITE-ProRule" id="PRU00841"/>
    </source>
</evidence>
<evidence type="ECO:0000256" key="2">
    <source>
        <dbReference type="ARBA" id="ARBA00022490"/>
    </source>
</evidence>
<feature type="compositionally biased region" description="Low complexity" evidence="7">
    <location>
        <begin position="344"/>
        <end position="365"/>
    </location>
</feature>
<feature type="compositionally biased region" description="Polar residues" evidence="7">
    <location>
        <begin position="822"/>
        <end position="831"/>
    </location>
</feature>
<feature type="region of interest" description="Disordered" evidence="7">
    <location>
        <begin position="305"/>
        <end position="382"/>
    </location>
</feature>
<feature type="region of interest" description="Disordered" evidence="7">
    <location>
        <begin position="752"/>
        <end position="771"/>
    </location>
</feature>
<keyword evidence="3 6" id="KW-0493">Microtubule</keyword>
<dbReference type="GO" id="GO:0051011">
    <property type="term" value="F:microtubule minus-end binding"/>
    <property type="evidence" value="ECO:0007669"/>
    <property type="project" value="TreeGrafter"/>
</dbReference>
<feature type="compositionally biased region" description="Basic and acidic residues" evidence="7">
    <location>
        <begin position="1190"/>
        <end position="1199"/>
    </location>
</feature>
<feature type="compositionally biased region" description="Low complexity" evidence="7">
    <location>
        <begin position="1433"/>
        <end position="1444"/>
    </location>
</feature>
<feature type="compositionally biased region" description="Basic and acidic residues" evidence="7">
    <location>
        <begin position="505"/>
        <end position="515"/>
    </location>
</feature>
<feature type="region of interest" description="Disordered" evidence="7">
    <location>
        <begin position="684"/>
        <end position="718"/>
    </location>
</feature>
<feature type="compositionally biased region" description="Polar residues" evidence="7">
    <location>
        <begin position="630"/>
        <end position="644"/>
    </location>
</feature>
<dbReference type="Pfam" id="PF08683">
    <property type="entry name" value="CAMSAP_CKK"/>
    <property type="match status" value="1"/>
</dbReference>
<feature type="compositionally biased region" description="Low complexity" evidence="7">
    <location>
        <begin position="847"/>
        <end position="859"/>
    </location>
</feature>
<feature type="compositionally biased region" description="Low complexity" evidence="7">
    <location>
        <begin position="903"/>
        <end position="915"/>
    </location>
</feature>
<evidence type="ECO:0000256" key="4">
    <source>
        <dbReference type="ARBA" id="ARBA00023054"/>
    </source>
</evidence>
<feature type="domain" description="Calponin-homology (CH)" evidence="8">
    <location>
        <begin position="169"/>
        <end position="287"/>
    </location>
</feature>
<evidence type="ECO:0000313" key="10">
    <source>
        <dbReference type="EMBL" id="KAJ8726642.1"/>
    </source>
</evidence>
<dbReference type="SMART" id="SM01051">
    <property type="entry name" value="CAMSAP_CKK"/>
    <property type="match status" value="1"/>
</dbReference>
<name>A0AAD8DWP5_MYTSE</name>
<dbReference type="Pfam" id="PF25532">
    <property type="entry name" value="CH_CAMSAP2_N"/>
    <property type="match status" value="1"/>
</dbReference>
<gene>
    <name evidence="10" type="ORF">PYW07_001340</name>
</gene>
<dbReference type="InterPro" id="IPR011033">
    <property type="entry name" value="PRC_barrel-like_sf"/>
</dbReference>
<evidence type="ECO:0000313" key="11">
    <source>
        <dbReference type="Proteomes" id="UP001231518"/>
    </source>
</evidence>
<dbReference type="InterPro" id="IPR032940">
    <property type="entry name" value="CAMSAP"/>
</dbReference>
<feature type="compositionally biased region" description="Low complexity" evidence="7">
    <location>
        <begin position="786"/>
        <end position="821"/>
    </location>
</feature>
<dbReference type="GO" id="GO:0036449">
    <property type="term" value="C:microtubule minus-end"/>
    <property type="evidence" value="ECO:0007669"/>
    <property type="project" value="TreeGrafter"/>
</dbReference>
<evidence type="ECO:0000259" key="8">
    <source>
        <dbReference type="PROSITE" id="PS50021"/>
    </source>
</evidence>
<feature type="compositionally biased region" description="Polar residues" evidence="7">
    <location>
        <begin position="1388"/>
        <end position="1397"/>
    </location>
</feature>
<feature type="compositionally biased region" description="Low complexity" evidence="7">
    <location>
        <begin position="924"/>
        <end position="941"/>
    </location>
</feature>
<feature type="compositionally biased region" description="Basic and acidic residues" evidence="7">
    <location>
        <begin position="1215"/>
        <end position="1232"/>
    </location>
</feature>
<proteinExistence type="inferred from homology"/>
<feature type="compositionally biased region" description="Polar residues" evidence="7">
    <location>
        <begin position="1120"/>
        <end position="1131"/>
    </location>
</feature>
<dbReference type="PANTHER" id="PTHR21595:SF0">
    <property type="entry name" value="PATRONIN"/>
    <property type="match status" value="1"/>
</dbReference>
<dbReference type="GO" id="GO:0031122">
    <property type="term" value="P:cytoplasmic microtubule organization"/>
    <property type="evidence" value="ECO:0007669"/>
    <property type="project" value="TreeGrafter"/>
</dbReference>
<feature type="compositionally biased region" description="Basic residues" evidence="7">
    <location>
        <begin position="1155"/>
        <end position="1166"/>
    </location>
</feature>
<dbReference type="PANTHER" id="PTHR21595">
    <property type="entry name" value="PATRONIN"/>
    <property type="match status" value="1"/>
</dbReference>
<keyword evidence="11" id="KW-1185">Reference proteome</keyword>
<dbReference type="FunFam" id="3.10.20.360:FF:000002">
    <property type="entry name" value="Patronin, isoform M"/>
    <property type="match status" value="1"/>
</dbReference>
<feature type="compositionally biased region" description="Basic and acidic residues" evidence="7">
    <location>
        <begin position="1324"/>
        <end position="1335"/>
    </location>
</feature>
<dbReference type="SUPFAM" id="SSF50346">
    <property type="entry name" value="PRC-barrel domain"/>
    <property type="match status" value="1"/>
</dbReference>
<feature type="compositionally biased region" description="Low complexity" evidence="7">
    <location>
        <begin position="1351"/>
        <end position="1365"/>
    </location>
</feature>
<reference evidence="10" key="1">
    <citation type="submission" date="2023-03" db="EMBL/GenBank/DDBJ databases">
        <title>Chromosome-level genomes of two armyworms, Mythimna separata and Mythimna loreyi, provide insights into the biosynthesis and reception of sex pheromones.</title>
        <authorList>
            <person name="Zhao H."/>
        </authorList>
    </citation>
    <scope>NUCLEOTIDE SEQUENCE</scope>
    <source>
        <strain evidence="10">BeijingLab</strain>
        <tissue evidence="10">Pupa</tissue>
    </source>
</reference>
<sequence>MERQERSHANMEASDCVDTKQSKQRASIKWLLTKAFNNRVPDNLQEPFYRDHEDQEHLKPPIVGGLANAELYCLALANMYSDPNYHSLNHWNILQTFARKGVHVPDPPDCALTETVLIQTNPLKMSGHMAVIEALMVLYAREVVTPDRVAAAAQRFGAGVPPLSNTPGAPHEDGLLCWINAACAALNKAEEDTSSHVPMLKSLQEICDGTALAALISFYCPDALPRTAVRVGRMASIQDCLHNLMLVHDFCRTALPHDVFHMMPEDVTYMRGSMRQNLVAMLADLFNMLEVHPVKSVKYPGSASCAGNAHGVRHKRSLPPPAPAPIPQLRAAQGDNNTLPPFAVPRSPSSLSSRGRAAARSASSTPERRDASPARDDFVVHRPRHITTLAAMARRDDDNTMEINMTAAGRPSNWLDSRDASFAGRRSRRSSISDDSQLTVENFGGSQDRLHFAGRNPEKELATVANVRKISAPSGPLDYNPPLRSSRQDIRGSIQFFHGDYQNGSEKEDRQKVERQSSQPQTTEPEPYFPIRRQLSSDTITLRERQENFGFSCKGGGDGFFLNDRDSTDGDATKTSFADLNKIKSNGDQTGAGERRKSATFAPPPANTTTWQQQFMQQENQPNGDDLTDESNTSSGGQMAAQLNNIRLKLEEKRRRIEQEKRRMEVAVNRQRQQLGQQAFLQAVTRGKGARTPADDEPKQDLPPQQEMVVEPPSQRDAVDTAVLEQYQQSIAKMNSSLQDIQSDIARLASQQTQLQQQQHHQQQQQQQAKQLFQQPQLQPLQQPQIQQLQQQMQPQQPIQQLPQSPYQQQQQQYQPNIPQLHSQFSSQHNVSRPGLASFGSTPHIPQQHLQQLQQQQQQQFYNYEQQQQQYPQYNNQYRDIEDYGRQQFYLHDATPPPRRTWAQHAQQQQQQQHQQESELRGWQLHQQHQQNNLQHQQHQQFGPPTPEPPQRTWKSPSPQPPPERNWQPQGFVLHDRTNQQPQPFQVHYNNDRYQNGTENIREPQNHLSYTVINPNQYVSQSPPLAASPQRRAKTPQRQGSLPEVQRRAEPVSLQQLQAPAHTPSHVPAHTPVQAQPPDDMEPQNISFIGNAEDDALRQGINRLNISSGTRTYRIPSPTRPSLSRNSFQQLDQEDVSEQNEKGFYISFDNEAPKRPKPPLRAKRGSPKKERSTDISPERSPENTWNERLQPAREDEFVVHRSTGLEQAMRSNDVSSERRETPPRERPPRHNNAEPAALLIGELNPDPNSAEEMERKKERIMLLSLQRRQRADEARARAEAAAAARRARDDAAQEVKLARKEEQARRREAILHQYKLKKAIEEAEREGKHLDKSEFLESLNRGGPATPAPTPTGAARLRSKAAAARARPKTIHVDSSALHQAEGMLATKQPSSTNLTAGGTMRRDYYRGSQDSLAERAGLYRESPVEERGGMSPGSASSGPLGRRGSCKTSRERVNEEPQSSRGRSKYTSYQSNFKAGRKSSSLMNLCDSGLGRATPPRRAASPGVRALGSPASGPGSLPGAIGKRRQVHDDTSDVSSTHSSIMDYSGPRLYKQPSSKSNRGIMLNAVEYCVFPGAVNAEAKRRVLEEIARSESKHFLVLFRDAGCQFRALYSYCPDSEQVTKLYGTGPKHVNDRMFDKFFKYNSGSKCFSQVHTKHLTVTIDAFTIHNSLWQGKKVQLPSKKDMALVI</sequence>
<dbReference type="GO" id="GO:0007026">
    <property type="term" value="P:negative regulation of microtubule depolymerization"/>
    <property type="evidence" value="ECO:0007669"/>
    <property type="project" value="TreeGrafter"/>
</dbReference>